<dbReference type="PANTHER" id="PTHR10491">
    <property type="entry name" value="DTDP-4-DEHYDRORHAMNOSE REDUCTASE"/>
    <property type="match status" value="1"/>
</dbReference>
<dbReference type="Pfam" id="PF04321">
    <property type="entry name" value="RmlD_sub_bind"/>
    <property type="match status" value="1"/>
</dbReference>
<dbReference type="InterPro" id="IPR036291">
    <property type="entry name" value="NAD(P)-bd_dom_sf"/>
</dbReference>
<dbReference type="CDD" id="cd05254">
    <property type="entry name" value="dTDP_HR_like_SDR_e"/>
    <property type="match status" value="1"/>
</dbReference>
<dbReference type="EC" id="1.1.1.133" evidence="2"/>
<evidence type="ECO:0000256" key="2">
    <source>
        <dbReference type="RuleBase" id="RU364082"/>
    </source>
</evidence>
<protein>
    <recommendedName>
        <fullName evidence="2">dTDP-4-dehydrorhamnose reductase</fullName>
        <ecNumber evidence="2">1.1.1.133</ecNumber>
    </recommendedName>
</protein>
<feature type="domain" description="RmlD-like substrate binding" evidence="3">
    <location>
        <begin position="3"/>
        <end position="290"/>
    </location>
</feature>
<evidence type="ECO:0000256" key="1">
    <source>
        <dbReference type="ARBA" id="ARBA00010944"/>
    </source>
</evidence>
<dbReference type="Gene3D" id="3.40.50.720">
    <property type="entry name" value="NAD(P)-binding Rossmann-like Domain"/>
    <property type="match status" value="1"/>
</dbReference>
<organism evidence="4 5">
    <name type="scientific">Almyronema epifaneia S1</name>
    <dbReference type="NCBI Taxonomy" id="2991925"/>
    <lineage>
        <taxon>Bacteria</taxon>
        <taxon>Bacillati</taxon>
        <taxon>Cyanobacteriota</taxon>
        <taxon>Cyanophyceae</taxon>
        <taxon>Nodosilineales</taxon>
        <taxon>Nodosilineaceae</taxon>
        <taxon>Almyronema</taxon>
        <taxon>Almyronema epifaneia</taxon>
    </lineage>
</organism>
<dbReference type="PANTHER" id="PTHR10491:SF4">
    <property type="entry name" value="METHIONINE ADENOSYLTRANSFERASE 2 SUBUNIT BETA"/>
    <property type="match status" value="1"/>
</dbReference>
<comment type="function">
    <text evidence="2">Catalyzes the reduction of dTDP-6-deoxy-L-lyxo-4-hexulose to yield dTDP-L-rhamnose.</text>
</comment>
<sequence>MAKLLVTGASGFLGSYVCELAQARGWQVWGTYYRQCPRLAGISLQPLNLADLAAIAALLQAVQPDAVIHTAAQSKPHVCQRQPEITYPINVTAAVRLAQLCAEAQIPYVFTSTDLVFNGEAAPYGEADAPTPLSHYGVQKAIAEAAILAAYPLATVCRLPLLYGAATPTASCFLSAFVSKLQQAEPLCLFTDEFRTPVSVTCAAEGLLLALQTSGILHLGGTERLSRYDFGRLLAGVLNLPETRLTASLRSQVAMPAPRPQDVSLDSSRALALGYQPQSVRVALAKILSAAAIASPAE</sequence>
<gene>
    <name evidence="4" type="ORF">ACFVKH_11930</name>
</gene>
<dbReference type="EMBL" id="JBHZOL010000075">
    <property type="protein sequence ID" value="MFE4106993.1"/>
    <property type="molecule type" value="Genomic_DNA"/>
</dbReference>
<proteinExistence type="inferred from homology"/>
<comment type="caution">
    <text evidence="4">The sequence shown here is derived from an EMBL/GenBank/DDBJ whole genome shotgun (WGS) entry which is preliminary data.</text>
</comment>
<keyword evidence="5" id="KW-1185">Reference proteome</keyword>
<dbReference type="InterPro" id="IPR005913">
    <property type="entry name" value="dTDP_dehydrorham_reduct"/>
</dbReference>
<comment type="similarity">
    <text evidence="1 2">Belongs to the dTDP-4-dehydrorhamnose reductase family.</text>
</comment>
<dbReference type="SUPFAM" id="SSF51735">
    <property type="entry name" value="NAD(P)-binding Rossmann-fold domains"/>
    <property type="match status" value="1"/>
</dbReference>
<keyword evidence="2" id="KW-0560">Oxidoreductase</keyword>
<comment type="pathway">
    <text evidence="2">Carbohydrate biosynthesis; dTDP-L-rhamnose biosynthesis.</text>
</comment>
<evidence type="ECO:0000313" key="4">
    <source>
        <dbReference type="EMBL" id="MFE4106993.1"/>
    </source>
</evidence>
<dbReference type="InterPro" id="IPR029903">
    <property type="entry name" value="RmlD-like-bd"/>
</dbReference>
<evidence type="ECO:0000259" key="3">
    <source>
        <dbReference type="Pfam" id="PF04321"/>
    </source>
</evidence>
<name>A0ABW6IFM2_9CYAN</name>
<keyword evidence="2" id="KW-0521">NADP</keyword>
<dbReference type="RefSeq" id="WP_377965283.1">
    <property type="nucleotide sequence ID" value="NZ_JBHZOL010000075.1"/>
</dbReference>
<dbReference type="Proteomes" id="UP001600165">
    <property type="component" value="Unassembled WGS sequence"/>
</dbReference>
<reference evidence="4 5" key="1">
    <citation type="submission" date="2024-10" db="EMBL/GenBank/DDBJ databases">
        <authorList>
            <person name="Ratan Roy A."/>
            <person name="Morales Sandoval P.H."/>
            <person name="De Los Santos Villalobos S."/>
            <person name="Chakraborty S."/>
            <person name="Mukherjee J."/>
        </authorList>
    </citation>
    <scope>NUCLEOTIDE SEQUENCE [LARGE SCALE GENOMIC DNA]</scope>
    <source>
        <strain evidence="4 5">S1</strain>
    </source>
</reference>
<evidence type="ECO:0000313" key="5">
    <source>
        <dbReference type="Proteomes" id="UP001600165"/>
    </source>
</evidence>
<accession>A0ABW6IFM2</accession>